<sequence length="314" mass="36006">MASFSQSATEELSCTICTEIFTEPVTLSCQHTFCKICLQGSLHAGHIRCPQCRAPLNETNFQINRLVKNMAEQLKMYRKNGLLQTMKPGQGVTKTDQLVQNNRDRLLGKMVEQLRLHQSTTIWNQGQGDKRTMTRRIHTGNMCHEHSETLKLFCLNDNKLICLVCKEGREHKGHTLEPVKEACEDRKIKVESALCEKHCAITDASNLSEMQQNKIIKTRKDTDHLKAVISSRFKELKEELTVKEQDIIKYVENKGDVESKQKNVKLIEKQKAEEKAKADILQYGLDITDPLDFLQWWSETGQDIVQISLHDISI</sequence>
<feature type="coiled-coil region" evidence="5">
    <location>
        <begin position="233"/>
        <end position="277"/>
    </location>
</feature>
<evidence type="ECO:0000313" key="8">
    <source>
        <dbReference type="Ensembl" id="ENSELUP00000089293.1"/>
    </source>
</evidence>
<dbReference type="InterPro" id="IPR001841">
    <property type="entry name" value="Znf_RING"/>
</dbReference>
<evidence type="ECO:0000256" key="3">
    <source>
        <dbReference type="ARBA" id="ARBA00022833"/>
    </source>
</evidence>
<gene>
    <name evidence="8" type="primary">FAM107B</name>
</gene>
<dbReference type="PANTHER" id="PTHR24103">
    <property type="entry name" value="E3 UBIQUITIN-PROTEIN LIGASE TRIM"/>
    <property type="match status" value="1"/>
</dbReference>
<organism evidence="8 9">
    <name type="scientific">Esox lucius</name>
    <name type="common">Northern pike</name>
    <dbReference type="NCBI Taxonomy" id="8010"/>
    <lineage>
        <taxon>Eukaryota</taxon>
        <taxon>Metazoa</taxon>
        <taxon>Chordata</taxon>
        <taxon>Craniata</taxon>
        <taxon>Vertebrata</taxon>
        <taxon>Euteleostomi</taxon>
        <taxon>Actinopterygii</taxon>
        <taxon>Neopterygii</taxon>
        <taxon>Teleostei</taxon>
        <taxon>Protacanthopterygii</taxon>
        <taxon>Esociformes</taxon>
        <taxon>Esocidae</taxon>
        <taxon>Esox</taxon>
    </lineage>
</organism>
<dbReference type="GO" id="GO:0008270">
    <property type="term" value="F:zinc ion binding"/>
    <property type="evidence" value="ECO:0007669"/>
    <property type="project" value="UniProtKB-KW"/>
</dbReference>
<dbReference type="Pfam" id="PF13923">
    <property type="entry name" value="zf-C3HC4_2"/>
    <property type="match status" value="1"/>
</dbReference>
<keyword evidence="1" id="KW-0479">Metal-binding</keyword>
<protein>
    <submittedName>
        <fullName evidence="8">Uncharacterized protein</fullName>
    </submittedName>
</protein>
<keyword evidence="2 4" id="KW-0863">Zinc-finger</keyword>
<dbReference type="SUPFAM" id="SSF57845">
    <property type="entry name" value="B-box zinc-binding domain"/>
    <property type="match status" value="1"/>
</dbReference>
<evidence type="ECO:0000256" key="4">
    <source>
        <dbReference type="PROSITE-ProRule" id="PRU00024"/>
    </source>
</evidence>
<dbReference type="Ensembl" id="ENSELUT00000094285.1">
    <property type="protein sequence ID" value="ENSELUP00000089293.1"/>
    <property type="gene ID" value="ENSELUG00000036104.1"/>
</dbReference>
<evidence type="ECO:0000256" key="2">
    <source>
        <dbReference type="ARBA" id="ARBA00022771"/>
    </source>
</evidence>
<dbReference type="InterPro" id="IPR017907">
    <property type="entry name" value="Znf_RING_CS"/>
</dbReference>
<evidence type="ECO:0000259" key="7">
    <source>
        <dbReference type="PROSITE" id="PS50119"/>
    </source>
</evidence>
<dbReference type="PROSITE" id="PS00518">
    <property type="entry name" value="ZF_RING_1"/>
    <property type="match status" value="1"/>
</dbReference>
<reference evidence="8" key="2">
    <citation type="submission" date="2025-08" db="UniProtKB">
        <authorList>
            <consortium name="Ensembl"/>
        </authorList>
    </citation>
    <scope>IDENTIFICATION</scope>
</reference>
<dbReference type="Gene3D" id="3.30.40.10">
    <property type="entry name" value="Zinc/RING finger domain, C3HC4 (zinc finger)"/>
    <property type="match status" value="1"/>
</dbReference>
<dbReference type="PROSITE" id="PS50089">
    <property type="entry name" value="ZF_RING_2"/>
    <property type="match status" value="1"/>
</dbReference>
<keyword evidence="5" id="KW-0175">Coiled coil</keyword>
<feature type="domain" description="B box-type" evidence="7">
    <location>
        <begin position="138"/>
        <end position="179"/>
    </location>
</feature>
<evidence type="ECO:0000256" key="5">
    <source>
        <dbReference type="SAM" id="Coils"/>
    </source>
</evidence>
<dbReference type="SUPFAM" id="SSF57850">
    <property type="entry name" value="RING/U-box"/>
    <property type="match status" value="1"/>
</dbReference>
<dbReference type="GeneTree" id="ENSGT00940000164374"/>
<dbReference type="InterPro" id="IPR013083">
    <property type="entry name" value="Znf_RING/FYVE/PHD"/>
</dbReference>
<dbReference type="Proteomes" id="UP000265140">
    <property type="component" value="Chromosome 8"/>
</dbReference>
<keyword evidence="9" id="KW-1185">Reference proteome</keyword>
<evidence type="ECO:0000259" key="6">
    <source>
        <dbReference type="PROSITE" id="PS50089"/>
    </source>
</evidence>
<dbReference type="InterPro" id="IPR050143">
    <property type="entry name" value="TRIM/RBCC"/>
</dbReference>
<reference evidence="8 9" key="1">
    <citation type="submission" date="2020-02" db="EMBL/GenBank/DDBJ databases">
        <title>Esox lucius (northern pike) genome, fEsoLuc1, primary haplotype.</title>
        <authorList>
            <person name="Myers G."/>
            <person name="Karagic N."/>
            <person name="Meyer A."/>
            <person name="Pippel M."/>
            <person name="Reichard M."/>
            <person name="Winkler S."/>
            <person name="Tracey A."/>
            <person name="Sims Y."/>
            <person name="Howe K."/>
            <person name="Rhie A."/>
            <person name="Formenti G."/>
            <person name="Durbin R."/>
            <person name="Fedrigo O."/>
            <person name="Jarvis E.D."/>
        </authorList>
    </citation>
    <scope>NUCLEOTIDE SEQUENCE [LARGE SCALE GENOMIC DNA]</scope>
</reference>
<evidence type="ECO:0000256" key="1">
    <source>
        <dbReference type="ARBA" id="ARBA00022723"/>
    </source>
</evidence>
<keyword evidence="3" id="KW-0862">Zinc</keyword>
<dbReference type="AlphaFoldDB" id="A0AAY5KJI9"/>
<dbReference type="Pfam" id="PF00643">
    <property type="entry name" value="zf-B_box"/>
    <property type="match status" value="1"/>
</dbReference>
<feature type="domain" description="RING-type" evidence="6">
    <location>
        <begin position="14"/>
        <end position="53"/>
    </location>
</feature>
<evidence type="ECO:0000313" key="9">
    <source>
        <dbReference type="Proteomes" id="UP000265140"/>
    </source>
</evidence>
<dbReference type="SMART" id="SM00336">
    <property type="entry name" value="BBOX"/>
    <property type="match status" value="1"/>
</dbReference>
<reference evidence="8" key="3">
    <citation type="submission" date="2025-09" db="UniProtKB">
        <authorList>
            <consortium name="Ensembl"/>
        </authorList>
    </citation>
    <scope>IDENTIFICATION</scope>
</reference>
<dbReference type="SMART" id="SM00184">
    <property type="entry name" value="RING"/>
    <property type="match status" value="1"/>
</dbReference>
<accession>A0AAY5KJI9</accession>
<dbReference type="PROSITE" id="PS50119">
    <property type="entry name" value="ZF_BBOX"/>
    <property type="match status" value="1"/>
</dbReference>
<proteinExistence type="predicted"/>
<dbReference type="Gene3D" id="3.30.160.60">
    <property type="entry name" value="Classic Zinc Finger"/>
    <property type="match status" value="1"/>
</dbReference>
<dbReference type="InterPro" id="IPR000315">
    <property type="entry name" value="Znf_B-box"/>
</dbReference>
<name>A0AAY5KJI9_ESOLU</name>